<evidence type="ECO:0000256" key="9">
    <source>
        <dbReference type="ARBA" id="ARBA00023170"/>
    </source>
</evidence>
<dbReference type="Ensembl" id="ENSCMIT00000040302.1">
    <property type="protein sequence ID" value="ENSCMIP00000039731.1"/>
    <property type="gene ID" value="ENSCMIG00000016632.1"/>
</dbReference>
<reference evidence="16" key="1">
    <citation type="journal article" date="2006" name="Science">
        <title>Ancient noncoding elements conserved in the human genome.</title>
        <authorList>
            <person name="Venkatesh B."/>
            <person name="Kirkness E.F."/>
            <person name="Loh Y.H."/>
            <person name="Halpern A.L."/>
            <person name="Lee A.P."/>
            <person name="Johnson J."/>
            <person name="Dandona N."/>
            <person name="Viswanathan L.D."/>
            <person name="Tay A."/>
            <person name="Venter J.C."/>
            <person name="Strausberg R.L."/>
            <person name="Brenner S."/>
        </authorList>
    </citation>
    <scope>NUCLEOTIDE SEQUENCE [LARGE SCALE GENOMIC DNA]</scope>
</reference>
<dbReference type="InterPro" id="IPR017452">
    <property type="entry name" value="GPCR_Rhodpsn_7TM"/>
</dbReference>
<dbReference type="PRINTS" id="PR01564">
    <property type="entry name" value="OGR1RECEPTOR"/>
</dbReference>
<evidence type="ECO:0000256" key="4">
    <source>
        <dbReference type="ARBA" id="ARBA00022692"/>
    </source>
</evidence>
<keyword evidence="7 13" id="KW-0472">Membrane</keyword>
<keyword evidence="5 13" id="KW-1133">Transmembrane helix</keyword>
<feature type="transmembrane region" description="Helical" evidence="13">
    <location>
        <begin position="269"/>
        <end position="290"/>
    </location>
</feature>
<evidence type="ECO:0000256" key="7">
    <source>
        <dbReference type="ARBA" id="ARBA00023136"/>
    </source>
</evidence>
<dbReference type="FunFam" id="1.20.1070.10:FF:000065">
    <property type="entry name" value="G-protein coupled receptor 4"/>
    <property type="match status" value="1"/>
</dbReference>
<keyword evidence="3" id="KW-1003">Cell membrane</keyword>
<proteinExistence type="inferred from homology"/>
<evidence type="ECO:0000256" key="6">
    <source>
        <dbReference type="ARBA" id="ARBA00023040"/>
    </source>
</evidence>
<dbReference type="PANTHER" id="PTHR24234">
    <property type="entry name" value="LYSOPHOSPHATIDIC ACID RECEPTOR 5/SPHINGOSYLPHOSPHORYLCHOLINE RECEPTOR"/>
    <property type="match status" value="1"/>
</dbReference>
<evidence type="ECO:0000259" key="14">
    <source>
        <dbReference type="PROSITE" id="PS50262"/>
    </source>
</evidence>
<keyword evidence="9 12" id="KW-0675">Receptor</keyword>
<dbReference type="GO" id="GO:0004930">
    <property type="term" value="F:G protein-coupled receptor activity"/>
    <property type="evidence" value="ECO:0007669"/>
    <property type="project" value="UniProtKB-KW"/>
</dbReference>
<feature type="transmembrane region" description="Helical" evidence="13">
    <location>
        <begin position="188"/>
        <end position="209"/>
    </location>
</feature>
<dbReference type="InterPro" id="IPR005389">
    <property type="entry name" value="OGR1_rcpt"/>
</dbReference>
<keyword evidence="4 12" id="KW-0812">Transmembrane</keyword>
<reference evidence="16" key="3">
    <citation type="journal article" date="2014" name="Nature">
        <title>Elephant shark genome provides unique insights into gnathostome evolution.</title>
        <authorList>
            <consortium name="International Elephant Shark Genome Sequencing Consortium"/>
            <person name="Venkatesh B."/>
            <person name="Lee A.P."/>
            <person name="Ravi V."/>
            <person name="Maurya A.K."/>
            <person name="Lian M.M."/>
            <person name="Swann J.B."/>
            <person name="Ohta Y."/>
            <person name="Flajnik M.F."/>
            <person name="Sutoh Y."/>
            <person name="Kasahara M."/>
            <person name="Hoon S."/>
            <person name="Gangu V."/>
            <person name="Roy S.W."/>
            <person name="Irimia M."/>
            <person name="Korzh V."/>
            <person name="Kondrychyn I."/>
            <person name="Lim Z.W."/>
            <person name="Tay B.H."/>
            <person name="Tohari S."/>
            <person name="Kong K.W."/>
            <person name="Ho S."/>
            <person name="Lorente-Galdos B."/>
            <person name="Quilez J."/>
            <person name="Marques-Bonet T."/>
            <person name="Raney B.J."/>
            <person name="Ingham P.W."/>
            <person name="Tay A."/>
            <person name="Hillier L.W."/>
            <person name="Minx P."/>
            <person name="Boehm T."/>
            <person name="Wilson R.K."/>
            <person name="Brenner S."/>
            <person name="Warren W.C."/>
        </authorList>
    </citation>
    <scope>NUCLEOTIDE SEQUENCE [LARGE SCALE GENOMIC DNA]</scope>
</reference>
<dbReference type="OMA" id="TCCFVFT"/>
<evidence type="ECO:0000256" key="3">
    <source>
        <dbReference type="ARBA" id="ARBA00022475"/>
    </source>
</evidence>
<dbReference type="InterPro" id="IPR000276">
    <property type="entry name" value="GPCR_Rhodpsn"/>
</dbReference>
<dbReference type="Gene3D" id="1.20.1070.10">
    <property type="entry name" value="Rhodopsin 7-helix transmembrane proteins"/>
    <property type="match status" value="1"/>
</dbReference>
<dbReference type="GO" id="GO:0071467">
    <property type="term" value="P:cellular response to pH"/>
    <property type="evidence" value="ECO:0007669"/>
    <property type="project" value="TreeGrafter"/>
</dbReference>
<evidence type="ECO:0000256" key="2">
    <source>
        <dbReference type="ARBA" id="ARBA00010663"/>
    </source>
</evidence>
<feature type="transmembrane region" description="Helical" evidence="13">
    <location>
        <begin position="138"/>
        <end position="157"/>
    </location>
</feature>
<keyword evidence="10" id="KW-0325">Glycoprotein</keyword>
<dbReference type="SUPFAM" id="SSF81321">
    <property type="entry name" value="Family A G protein-coupled receptor-like"/>
    <property type="match status" value="1"/>
</dbReference>
<evidence type="ECO:0000256" key="13">
    <source>
        <dbReference type="SAM" id="Phobius"/>
    </source>
</evidence>
<dbReference type="GO" id="GO:0005886">
    <property type="term" value="C:plasma membrane"/>
    <property type="evidence" value="ECO:0007669"/>
    <property type="project" value="UniProtKB-SubCell"/>
</dbReference>
<reference evidence="16" key="2">
    <citation type="journal article" date="2007" name="PLoS Biol.">
        <title>Survey sequencing and comparative analysis of the elephant shark (Callorhinchus milii) genome.</title>
        <authorList>
            <person name="Venkatesh B."/>
            <person name="Kirkness E.F."/>
            <person name="Loh Y.H."/>
            <person name="Halpern A.L."/>
            <person name="Lee A.P."/>
            <person name="Johnson J."/>
            <person name="Dandona N."/>
            <person name="Viswanathan L.D."/>
            <person name="Tay A."/>
            <person name="Venter J.C."/>
            <person name="Strausberg R.L."/>
            <person name="Brenner S."/>
        </authorList>
    </citation>
    <scope>NUCLEOTIDE SEQUENCE [LARGE SCALE GENOMIC DNA]</scope>
</reference>
<feature type="transmembrane region" description="Helical" evidence="13">
    <location>
        <begin position="27"/>
        <end position="46"/>
    </location>
</feature>
<keyword evidence="11 12" id="KW-0807">Transducer</keyword>
<dbReference type="PROSITE" id="PS50262">
    <property type="entry name" value="G_PROTEIN_RECEP_F1_2"/>
    <property type="match status" value="1"/>
</dbReference>
<comment type="similarity">
    <text evidence="2 12">Belongs to the G-protein coupled receptor 1 family.</text>
</comment>
<sequence length="332" mass="38392">GGSFAKSMNFYTNCTLDHGIHQTIVPYVYIFVFVVGLPTNLLSLYYSFLQIKQKNELGIYLCNLTISDLLYLASLPLWVHYMLQHDDWVLAPILCKICGVLLYENIYITIGFLCCISVNRFLAVVYPLHFKSLHTMRGAMAVSLLIWLKEIVVYSVFLRSRALSRDHDNDSLCFEHYPMRSLEKKVNVYRLLIGFLLPFFLLFFCYIKVLQTIQKSPGIRGPSKIRIKRLVFSTIVIFLCCFGPYHVFLMARTIFEVDCEFANEIFDTYHFGLMLTSLNCVADPILYCFVSESTQNRLTRLLTPIRKFSACTTRRNSLELVAPVTQKFALMT</sequence>
<dbReference type="PROSITE" id="PS00237">
    <property type="entry name" value="G_PROTEIN_RECEP_F1_1"/>
    <property type="match status" value="1"/>
</dbReference>
<feature type="transmembrane region" description="Helical" evidence="13">
    <location>
        <begin position="230"/>
        <end position="249"/>
    </location>
</feature>
<reference evidence="15" key="5">
    <citation type="submission" date="2025-09" db="UniProtKB">
        <authorList>
            <consortium name="Ensembl"/>
        </authorList>
    </citation>
    <scope>IDENTIFICATION</scope>
</reference>
<keyword evidence="16" id="KW-1185">Reference proteome</keyword>
<name>A0A4W3JJX3_CALMI</name>
<gene>
    <name evidence="15" type="primary">LOC103189666</name>
</gene>
<evidence type="ECO:0000256" key="8">
    <source>
        <dbReference type="ARBA" id="ARBA00023157"/>
    </source>
</evidence>
<accession>A0A4W3JJX3</accession>
<feature type="domain" description="G-protein coupled receptors family 1 profile" evidence="14">
    <location>
        <begin position="39"/>
        <end position="287"/>
    </location>
</feature>
<evidence type="ECO:0000313" key="16">
    <source>
        <dbReference type="Proteomes" id="UP000314986"/>
    </source>
</evidence>
<dbReference type="GeneTree" id="ENSGT00950000183136"/>
<evidence type="ECO:0000313" key="15">
    <source>
        <dbReference type="Ensembl" id="ENSCMIP00000039731.1"/>
    </source>
</evidence>
<reference evidence="15" key="4">
    <citation type="submission" date="2025-08" db="UniProtKB">
        <authorList>
            <consortium name="Ensembl"/>
        </authorList>
    </citation>
    <scope>IDENTIFICATION</scope>
</reference>
<evidence type="ECO:0000256" key="11">
    <source>
        <dbReference type="ARBA" id="ARBA00023224"/>
    </source>
</evidence>
<evidence type="ECO:0000256" key="12">
    <source>
        <dbReference type="RuleBase" id="RU000688"/>
    </source>
</evidence>
<evidence type="ECO:0000256" key="5">
    <source>
        <dbReference type="ARBA" id="ARBA00022989"/>
    </source>
</evidence>
<keyword evidence="8" id="KW-1015">Disulfide bond</keyword>
<feature type="transmembrane region" description="Helical" evidence="13">
    <location>
        <begin position="106"/>
        <end position="126"/>
    </location>
</feature>
<evidence type="ECO:0000256" key="10">
    <source>
        <dbReference type="ARBA" id="ARBA00023180"/>
    </source>
</evidence>
<keyword evidence="6 12" id="KW-0297">G-protein coupled receptor</keyword>
<dbReference type="AlphaFoldDB" id="A0A4W3JJX3"/>
<dbReference type="InParanoid" id="A0A4W3JJX3"/>
<protein>
    <submittedName>
        <fullName evidence="15">G protein-coupled receptor 68</fullName>
    </submittedName>
</protein>
<evidence type="ECO:0000256" key="1">
    <source>
        <dbReference type="ARBA" id="ARBA00004651"/>
    </source>
</evidence>
<dbReference type="Proteomes" id="UP000314986">
    <property type="component" value="Unassembled WGS sequence"/>
</dbReference>
<dbReference type="Pfam" id="PF00001">
    <property type="entry name" value="7tm_1"/>
    <property type="match status" value="1"/>
</dbReference>
<feature type="transmembrane region" description="Helical" evidence="13">
    <location>
        <begin position="58"/>
        <end position="79"/>
    </location>
</feature>
<dbReference type="PRINTS" id="PR00237">
    <property type="entry name" value="GPCRRHODOPSN"/>
</dbReference>
<dbReference type="PANTHER" id="PTHR24234:SF5">
    <property type="entry name" value="OVARIAN CANCER G-PROTEIN COUPLED RECEPTOR 1"/>
    <property type="match status" value="1"/>
</dbReference>
<organism evidence="15 16">
    <name type="scientific">Callorhinchus milii</name>
    <name type="common">Ghost shark</name>
    <dbReference type="NCBI Taxonomy" id="7868"/>
    <lineage>
        <taxon>Eukaryota</taxon>
        <taxon>Metazoa</taxon>
        <taxon>Chordata</taxon>
        <taxon>Craniata</taxon>
        <taxon>Vertebrata</taxon>
        <taxon>Chondrichthyes</taxon>
        <taxon>Holocephali</taxon>
        <taxon>Chimaeriformes</taxon>
        <taxon>Callorhinchidae</taxon>
        <taxon>Callorhinchus</taxon>
    </lineage>
</organism>
<comment type="subcellular location">
    <subcellularLocation>
        <location evidence="1">Cell membrane</location>
        <topology evidence="1">Multi-pass membrane protein</topology>
    </subcellularLocation>
</comment>